<dbReference type="GO" id="GO:0005524">
    <property type="term" value="F:ATP binding"/>
    <property type="evidence" value="ECO:0007669"/>
    <property type="project" value="InterPro"/>
</dbReference>
<dbReference type="SUPFAM" id="SSF52540">
    <property type="entry name" value="P-loop containing nucleoside triphosphate hydrolases"/>
    <property type="match status" value="1"/>
</dbReference>
<dbReference type="GO" id="GO:0003677">
    <property type="term" value="F:DNA binding"/>
    <property type="evidence" value="ECO:0007669"/>
    <property type="project" value="InterPro"/>
</dbReference>
<evidence type="ECO:0000259" key="1">
    <source>
        <dbReference type="Pfam" id="PF05491"/>
    </source>
</evidence>
<dbReference type="PANTHER" id="PTHR42848:SF1">
    <property type="entry name" value="HOLLIDAY JUNCTION BRANCH MIGRATION COMPLEX SUBUNIT RUVB"/>
    <property type="match status" value="1"/>
</dbReference>
<gene>
    <name evidence="2" type="ORF">LCGC14_1318630</name>
</gene>
<comment type="caution">
    <text evidence="2">The sequence shown here is derived from an EMBL/GenBank/DDBJ whole genome shotgun (WGS) entry which is preliminary data.</text>
</comment>
<dbReference type="GO" id="GO:0006281">
    <property type="term" value="P:DNA repair"/>
    <property type="evidence" value="ECO:0007669"/>
    <property type="project" value="InterPro"/>
</dbReference>
<dbReference type="PANTHER" id="PTHR42848">
    <property type="match status" value="1"/>
</dbReference>
<dbReference type="Gene3D" id="1.10.10.10">
    <property type="entry name" value="Winged helix-like DNA-binding domain superfamily/Winged helix DNA-binding domain"/>
    <property type="match status" value="1"/>
</dbReference>
<dbReference type="Gene3D" id="3.40.50.300">
    <property type="entry name" value="P-loop containing nucleotide triphosphate hydrolases"/>
    <property type="match status" value="1"/>
</dbReference>
<dbReference type="InterPro" id="IPR027417">
    <property type="entry name" value="P-loop_NTPase"/>
</dbReference>
<dbReference type="InterPro" id="IPR036390">
    <property type="entry name" value="WH_DNA-bd_sf"/>
</dbReference>
<evidence type="ECO:0000313" key="2">
    <source>
        <dbReference type="EMBL" id="KKM82530.1"/>
    </source>
</evidence>
<accession>A0A0F9N0Z8</accession>
<reference evidence="2" key="1">
    <citation type="journal article" date="2015" name="Nature">
        <title>Complex archaea that bridge the gap between prokaryotes and eukaryotes.</title>
        <authorList>
            <person name="Spang A."/>
            <person name="Saw J.H."/>
            <person name="Jorgensen S.L."/>
            <person name="Zaremba-Niedzwiedzka K."/>
            <person name="Martijn J."/>
            <person name="Lind A.E."/>
            <person name="van Eijk R."/>
            <person name="Schleper C."/>
            <person name="Guy L."/>
            <person name="Ettema T.J."/>
        </authorList>
    </citation>
    <scope>NUCLEOTIDE SEQUENCE</scope>
</reference>
<proteinExistence type="predicted"/>
<organism evidence="2">
    <name type="scientific">marine sediment metagenome</name>
    <dbReference type="NCBI Taxonomy" id="412755"/>
    <lineage>
        <taxon>unclassified sequences</taxon>
        <taxon>metagenomes</taxon>
        <taxon>ecological metagenomes</taxon>
    </lineage>
</organism>
<dbReference type="InterPro" id="IPR004605">
    <property type="entry name" value="DNA_helicase_Holl-junc_RuvB"/>
</dbReference>
<dbReference type="Pfam" id="PF05491">
    <property type="entry name" value="WHD_RuvB"/>
    <property type="match status" value="1"/>
</dbReference>
<sequence>MPIDYLNAWPIIGQKRIKKRLGYILTHICEGGNENVLFRAPSGYGKTYLAHACCEYIDYKLKEDTYYFYLGNNAIDLSLNRRIHLLDEIHMTKNPEFLYRYMESSENYSFFLCTNEFQELKEPLVNRCIQLTFESYSFAELKIIARLIFEENEVYGINTVLLSVIIKRARGSPREVGLMCRQLTRRFNQDGIPNNIRTLENILSDIDVEEGGLSAIDNKYLEFLMEQGVVGLKTISLVLNLPEKYVREEIEPFLVRKGRIRITPRGRILC</sequence>
<dbReference type="EMBL" id="LAZR01007849">
    <property type="protein sequence ID" value="KKM82530.1"/>
    <property type="molecule type" value="Genomic_DNA"/>
</dbReference>
<dbReference type="InterPro" id="IPR036388">
    <property type="entry name" value="WH-like_DNA-bd_sf"/>
</dbReference>
<dbReference type="GO" id="GO:0006310">
    <property type="term" value="P:DNA recombination"/>
    <property type="evidence" value="ECO:0007669"/>
    <property type="project" value="InterPro"/>
</dbReference>
<protein>
    <recommendedName>
        <fullName evidence="1">RuvB winged helix C-terminal domain-containing protein</fullName>
    </recommendedName>
</protein>
<dbReference type="InterPro" id="IPR008823">
    <property type="entry name" value="RuvB_wg_C"/>
</dbReference>
<dbReference type="GO" id="GO:0009378">
    <property type="term" value="F:four-way junction helicase activity"/>
    <property type="evidence" value="ECO:0007669"/>
    <property type="project" value="InterPro"/>
</dbReference>
<name>A0A0F9N0Z8_9ZZZZ</name>
<dbReference type="AlphaFoldDB" id="A0A0F9N0Z8"/>
<feature type="domain" description="RuvB winged helix C-terminal" evidence="1">
    <location>
        <begin position="211"/>
        <end position="269"/>
    </location>
</feature>
<dbReference type="SUPFAM" id="SSF46785">
    <property type="entry name" value="Winged helix' DNA-binding domain"/>
    <property type="match status" value="1"/>
</dbReference>